<dbReference type="EMBL" id="UGEB01000001">
    <property type="protein sequence ID" value="STK95452.1"/>
    <property type="molecule type" value="Genomic_DNA"/>
</dbReference>
<evidence type="ECO:0000313" key="7">
    <source>
        <dbReference type="Proteomes" id="UP000254817"/>
    </source>
</evidence>
<dbReference type="Gene3D" id="2.60.120.1440">
    <property type="match status" value="1"/>
</dbReference>
<dbReference type="Proteomes" id="UP000254079">
    <property type="component" value="Unassembled WGS sequence"/>
</dbReference>
<dbReference type="GO" id="GO:0016989">
    <property type="term" value="F:sigma factor antagonist activity"/>
    <property type="evidence" value="ECO:0007669"/>
    <property type="project" value="TreeGrafter"/>
</dbReference>
<feature type="domain" description="FecR protein" evidence="1">
    <location>
        <begin position="4"/>
        <end position="64"/>
    </location>
</feature>
<dbReference type="InterPro" id="IPR006860">
    <property type="entry name" value="FecR"/>
</dbReference>
<feature type="domain" description="Protein FecR C-terminal" evidence="2">
    <location>
        <begin position="109"/>
        <end position="167"/>
    </location>
</feature>
<sequence>MRFDAHQRTVRLWYGEIAITTAKDALQRPFRVLTRQGQLTALGTEFTVRQQDNFTQLDVQQHAVEVLLASAPAQKRIVNAGESLQFSASEFGAVKPLDDESTSWTKDILSFSDKPLGEVIATLTRYRNGVLRCDPAVAGLRLSGTFPLKNTDAILNVIAQTLPVKIQSITRYWINISPL</sequence>
<accession>A0A376MPZ3</accession>
<dbReference type="Proteomes" id="UP000255543">
    <property type="component" value="Unassembled WGS sequence"/>
</dbReference>
<dbReference type="PANTHER" id="PTHR30273">
    <property type="entry name" value="PERIPLASMIC SIGNAL SENSOR AND SIGMA FACTOR ACTIVATOR FECR-RELATED"/>
    <property type="match status" value="1"/>
</dbReference>
<dbReference type="Proteomes" id="UP000254817">
    <property type="component" value="Unassembled WGS sequence"/>
</dbReference>
<dbReference type="InterPro" id="IPR032508">
    <property type="entry name" value="FecR_C"/>
</dbReference>
<evidence type="ECO:0000313" key="4">
    <source>
        <dbReference type="EMBL" id="STI83229.1"/>
    </source>
</evidence>
<dbReference type="AlphaFoldDB" id="A0A376MPZ3"/>
<evidence type="ECO:0000259" key="2">
    <source>
        <dbReference type="Pfam" id="PF16344"/>
    </source>
</evidence>
<dbReference type="Pfam" id="PF04773">
    <property type="entry name" value="FecR"/>
    <property type="match status" value="1"/>
</dbReference>
<gene>
    <name evidence="3" type="primary">fecR_1</name>
    <name evidence="4" type="synonym">fecR</name>
    <name evidence="3" type="ORF">NCTC11112_02941</name>
    <name evidence="5" type="ORF">NCTC8179_04811</name>
    <name evidence="4" type="ORF">NCTC8622_02247</name>
</gene>
<evidence type="ECO:0000259" key="1">
    <source>
        <dbReference type="Pfam" id="PF04773"/>
    </source>
</evidence>
<proteinExistence type="predicted"/>
<evidence type="ECO:0000313" key="5">
    <source>
        <dbReference type="EMBL" id="STK95452.1"/>
    </source>
</evidence>
<evidence type="ECO:0000313" key="6">
    <source>
        <dbReference type="Proteomes" id="UP000254079"/>
    </source>
</evidence>
<dbReference type="EMBL" id="UGCP01000002">
    <property type="protein sequence ID" value="STI83229.1"/>
    <property type="molecule type" value="Genomic_DNA"/>
</dbReference>
<name>A0A376MPZ3_ECOLX</name>
<dbReference type="InterPro" id="IPR012373">
    <property type="entry name" value="Ferrdict_sens_TM"/>
</dbReference>
<reference evidence="6 7" key="1">
    <citation type="submission" date="2018-06" db="EMBL/GenBank/DDBJ databases">
        <authorList>
            <consortium name="Pathogen Informatics"/>
            <person name="Doyle S."/>
        </authorList>
    </citation>
    <scope>NUCLEOTIDE SEQUENCE [LARGE SCALE GENOMIC DNA]</scope>
    <source>
        <strain evidence="3 7">NCTC11112</strain>
        <strain evidence="5 8">NCTC8179</strain>
        <strain evidence="4 6">NCTC8622</strain>
    </source>
</reference>
<evidence type="ECO:0000313" key="3">
    <source>
        <dbReference type="EMBL" id="STG52437.1"/>
    </source>
</evidence>
<dbReference type="Pfam" id="PF16344">
    <property type="entry name" value="FecR_C"/>
    <property type="match status" value="1"/>
</dbReference>
<dbReference type="PANTHER" id="PTHR30273:SF2">
    <property type="entry name" value="PROTEIN FECR"/>
    <property type="match status" value="1"/>
</dbReference>
<dbReference type="Gene3D" id="3.55.50.30">
    <property type="match status" value="1"/>
</dbReference>
<organism evidence="3 7">
    <name type="scientific">Escherichia coli</name>
    <dbReference type="NCBI Taxonomy" id="562"/>
    <lineage>
        <taxon>Bacteria</taxon>
        <taxon>Pseudomonadati</taxon>
        <taxon>Pseudomonadota</taxon>
        <taxon>Gammaproteobacteria</taxon>
        <taxon>Enterobacterales</taxon>
        <taxon>Enterobacteriaceae</taxon>
        <taxon>Escherichia</taxon>
    </lineage>
</organism>
<evidence type="ECO:0000313" key="8">
    <source>
        <dbReference type="Proteomes" id="UP000255543"/>
    </source>
</evidence>
<dbReference type="EMBL" id="UGAW01000001">
    <property type="protein sequence ID" value="STG52437.1"/>
    <property type="molecule type" value="Genomic_DNA"/>
</dbReference>
<protein>
    <submittedName>
        <fullName evidence="3">Iron(III) dicitrate sensor protein</fullName>
    </submittedName>
</protein>